<dbReference type="Pfam" id="PF04264">
    <property type="entry name" value="YceI"/>
    <property type="match status" value="1"/>
</dbReference>
<sequence>MLTRISTILILVCLTSFGYAQSDKTEVTFFIKNAGLTVDGTFDEITVTQKFSIENLETSRFEVSIPTKSINTGNKARDKHLRKAKYFDVENHPNLTFKSTSIKKTAEGYSMLGDLKIKGTKREVQIDFTIDQSNPTWFFVGGLELDRRDYKVGKNHLILGDNVRIEIKLPYTSN</sequence>
<dbReference type="InterPro" id="IPR036761">
    <property type="entry name" value="TTHA0802/YceI-like_sf"/>
</dbReference>
<evidence type="ECO:0000259" key="2">
    <source>
        <dbReference type="SMART" id="SM00867"/>
    </source>
</evidence>
<dbReference type="AlphaFoldDB" id="A0A1E5T6H4"/>
<accession>A0A1E5T6H4</accession>
<evidence type="ECO:0000313" key="3">
    <source>
        <dbReference type="EMBL" id="OEK06948.1"/>
    </source>
</evidence>
<dbReference type="SUPFAM" id="SSF101874">
    <property type="entry name" value="YceI-like"/>
    <property type="match status" value="1"/>
</dbReference>
<dbReference type="EMBL" id="MDGQ01000003">
    <property type="protein sequence ID" value="OEK06948.1"/>
    <property type="molecule type" value="Genomic_DNA"/>
</dbReference>
<gene>
    <name evidence="3" type="ORF">BFP71_04640</name>
</gene>
<protein>
    <recommendedName>
        <fullName evidence="2">Lipid/polyisoprenoid-binding YceI-like domain-containing protein</fullName>
    </recommendedName>
</protein>
<feature type="signal peptide" evidence="1">
    <location>
        <begin position="1"/>
        <end position="20"/>
    </location>
</feature>
<keyword evidence="1" id="KW-0732">Signal</keyword>
<dbReference type="OrthoDB" id="9811006at2"/>
<dbReference type="RefSeq" id="WP_069834260.1">
    <property type="nucleotide sequence ID" value="NZ_MDGQ01000003.1"/>
</dbReference>
<organism evidence="3 4">
    <name type="scientific">Roseivirga misakiensis</name>
    <dbReference type="NCBI Taxonomy" id="1563681"/>
    <lineage>
        <taxon>Bacteria</taxon>
        <taxon>Pseudomonadati</taxon>
        <taxon>Bacteroidota</taxon>
        <taxon>Cytophagia</taxon>
        <taxon>Cytophagales</taxon>
        <taxon>Roseivirgaceae</taxon>
        <taxon>Roseivirga</taxon>
    </lineage>
</organism>
<dbReference type="InterPro" id="IPR007372">
    <property type="entry name" value="Lipid/polyisoprenoid-bd_YceI"/>
</dbReference>
<proteinExistence type="predicted"/>
<dbReference type="SMART" id="SM00867">
    <property type="entry name" value="YceI"/>
    <property type="match status" value="1"/>
</dbReference>
<evidence type="ECO:0000256" key="1">
    <source>
        <dbReference type="SAM" id="SignalP"/>
    </source>
</evidence>
<feature type="domain" description="Lipid/polyisoprenoid-binding YceI-like" evidence="2">
    <location>
        <begin position="19"/>
        <end position="172"/>
    </location>
</feature>
<dbReference type="PANTHER" id="PTHR34406">
    <property type="entry name" value="PROTEIN YCEI"/>
    <property type="match status" value="1"/>
</dbReference>
<keyword evidence="4" id="KW-1185">Reference proteome</keyword>
<feature type="chain" id="PRO_5009186043" description="Lipid/polyisoprenoid-binding YceI-like domain-containing protein" evidence="1">
    <location>
        <begin position="21"/>
        <end position="174"/>
    </location>
</feature>
<reference evidence="3 4" key="1">
    <citation type="submission" date="2016-08" db="EMBL/GenBank/DDBJ databases">
        <title>Draft genome of Fabibacter sp. strain SK-8.</title>
        <authorList>
            <person name="Wong S.-K."/>
            <person name="Hamasaki K."/>
            <person name="Yoshizawa S."/>
        </authorList>
    </citation>
    <scope>NUCLEOTIDE SEQUENCE [LARGE SCALE GENOMIC DNA]</scope>
    <source>
        <strain evidence="3 4">SK-8</strain>
    </source>
</reference>
<dbReference type="Proteomes" id="UP000095552">
    <property type="component" value="Unassembled WGS sequence"/>
</dbReference>
<name>A0A1E5T6H4_9BACT</name>
<dbReference type="STRING" id="1563681.BFP71_04640"/>
<evidence type="ECO:0000313" key="4">
    <source>
        <dbReference type="Proteomes" id="UP000095552"/>
    </source>
</evidence>
<dbReference type="Gene3D" id="2.40.128.110">
    <property type="entry name" value="Lipid/polyisoprenoid-binding, YceI-like"/>
    <property type="match status" value="1"/>
</dbReference>
<dbReference type="PANTHER" id="PTHR34406:SF1">
    <property type="entry name" value="PROTEIN YCEI"/>
    <property type="match status" value="1"/>
</dbReference>
<comment type="caution">
    <text evidence="3">The sequence shown here is derived from an EMBL/GenBank/DDBJ whole genome shotgun (WGS) entry which is preliminary data.</text>
</comment>